<gene>
    <name evidence="2" type="ORF">ESZ54_03710</name>
</gene>
<reference evidence="2 3" key="1">
    <citation type="submission" date="2019-01" db="EMBL/GenBank/DDBJ databases">
        <title>Vagococcus silagei sp. nov. isolated from brewer's grain.</title>
        <authorList>
            <person name="Guu J.-R."/>
        </authorList>
    </citation>
    <scope>NUCLEOTIDE SEQUENCE [LARGE SCALE GENOMIC DNA]</scope>
    <source>
        <strain evidence="2 3">2B-2</strain>
    </source>
</reference>
<evidence type="ECO:0000313" key="3">
    <source>
        <dbReference type="Proteomes" id="UP000310506"/>
    </source>
</evidence>
<evidence type="ECO:0000259" key="1">
    <source>
        <dbReference type="Pfam" id="PF13302"/>
    </source>
</evidence>
<dbReference type="InterPro" id="IPR016181">
    <property type="entry name" value="Acyl_CoA_acyltransferase"/>
</dbReference>
<dbReference type="Gene3D" id="3.40.630.30">
    <property type="match status" value="1"/>
</dbReference>
<dbReference type="SUPFAM" id="SSF55729">
    <property type="entry name" value="Acyl-CoA N-acyltransferases (Nat)"/>
    <property type="match status" value="1"/>
</dbReference>
<dbReference type="AlphaFoldDB" id="A0A4S3B4I5"/>
<dbReference type="PANTHER" id="PTHR39173:SF1">
    <property type="entry name" value="ACETYLTRANSFERASE"/>
    <property type="match status" value="1"/>
</dbReference>
<dbReference type="OrthoDB" id="9797989at2"/>
<proteinExistence type="predicted"/>
<evidence type="ECO:0000313" key="2">
    <source>
        <dbReference type="EMBL" id="THB61762.1"/>
    </source>
</evidence>
<sequence length="159" mass="18288">MLDYQKPIISDVAVLRLQTNLMRKDGQIVQGSLNLQSSRDDDLWLKKAKKELFYVVRNEKKQIVGLLSLKERLEAYDAIEGGHLAYTVFPEFQNIGIGNEVFTKGLEILTELQIYPIFVSCRESNAASEAIIIKNGGKLSYQKQVNHYQVNHYRIMPRE</sequence>
<dbReference type="GO" id="GO:0016747">
    <property type="term" value="F:acyltransferase activity, transferring groups other than amino-acyl groups"/>
    <property type="evidence" value="ECO:0007669"/>
    <property type="project" value="InterPro"/>
</dbReference>
<accession>A0A4S3B4I5</accession>
<keyword evidence="2" id="KW-0808">Transferase</keyword>
<dbReference type="Proteomes" id="UP000310506">
    <property type="component" value="Unassembled WGS sequence"/>
</dbReference>
<protein>
    <submittedName>
        <fullName evidence="2">GNAT family N-acetyltransferase</fullName>
    </submittedName>
</protein>
<keyword evidence="3" id="KW-1185">Reference proteome</keyword>
<dbReference type="RefSeq" id="WP_136136340.1">
    <property type="nucleotide sequence ID" value="NZ_SDGV01000008.1"/>
</dbReference>
<dbReference type="InterPro" id="IPR000182">
    <property type="entry name" value="GNAT_dom"/>
</dbReference>
<dbReference type="PANTHER" id="PTHR39173">
    <property type="entry name" value="ACETYLTRANSFERASE"/>
    <property type="match status" value="1"/>
</dbReference>
<feature type="domain" description="N-acetyltransferase" evidence="1">
    <location>
        <begin position="44"/>
        <end position="137"/>
    </location>
</feature>
<dbReference type="Pfam" id="PF13302">
    <property type="entry name" value="Acetyltransf_3"/>
    <property type="match status" value="1"/>
</dbReference>
<dbReference type="EMBL" id="SDGV01000008">
    <property type="protein sequence ID" value="THB61762.1"/>
    <property type="molecule type" value="Genomic_DNA"/>
</dbReference>
<comment type="caution">
    <text evidence="2">The sequence shown here is derived from an EMBL/GenBank/DDBJ whole genome shotgun (WGS) entry which is preliminary data.</text>
</comment>
<organism evidence="2 3">
    <name type="scientific">Vagococcus silagei</name>
    <dbReference type="NCBI Taxonomy" id="2508885"/>
    <lineage>
        <taxon>Bacteria</taxon>
        <taxon>Bacillati</taxon>
        <taxon>Bacillota</taxon>
        <taxon>Bacilli</taxon>
        <taxon>Lactobacillales</taxon>
        <taxon>Enterococcaceae</taxon>
        <taxon>Vagococcus</taxon>
    </lineage>
</organism>
<name>A0A4S3B4I5_9ENTE</name>